<evidence type="ECO:0000256" key="4">
    <source>
        <dbReference type="ARBA" id="ARBA00022989"/>
    </source>
</evidence>
<dbReference type="Pfam" id="PF02687">
    <property type="entry name" value="FtsX"/>
    <property type="match status" value="1"/>
</dbReference>
<feature type="transmembrane region" description="Helical" evidence="8">
    <location>
        <begin position="21"/>
        <end position="41"/>
    </location>
</feature>
<evidence type="ECO:0000256" key="1">
    <source>
        <dbReference type="ARBA" id="ARBA00004651"/>
    </source>
</evidence>
<dbReference type="InterPro" id="IPR050250">
    <property type="entry name" value="Macrolide_Exporter_MacB"/>
</dbReference>
<evidence type="ECO:0000256" key="7">
    <source>
        <dbReference type="SAM" id="MobiDB-lite"/>
    </source>
</evidence>
<evidence type="ECO:0000256" key="5">
    <source>
        <dbReference type="ARBA" id="ARBA00023136"/>
    </source>
</evidence>
<dbReference type="AlphaFoldDB" id="A0A0F4LMS0"/>
<name>A0A0F4LMS0_9LACO</name>
<feature type="transmembrane region" description="Helical" evidence="8">
    <location>
        <begin position="288"/>
        <end position="312"/>
    </location>
</feature>
<evidence type="ECO:0000259" key="10">
    <source>
        <dbReference type="Pfam" id="PF12704"/>
    </source>
</evidence>
<dbReference type="EMBL" id="JXLG01000009">
    <property type="protein sequence ID" value="KJY60137.1"/>
    <property type="molecule type" value="Genomic_DNA"/>
</dbReference>
<dbReference type="PANTHER" id="PTHR30572:SF4">
    <property type="entry name" value="ABC TRANSPORTER PERMEASE YTRF"/>
    <property type="match status" value="1"/>
</dbReference>
<dbReference type="GO" id="GO:0022857">
    <property type="term" value="F:transmembrane transporter activity"/>
    <property type="evidence" value="ECO:0007669"/>
    <property type="project" value="TreeGrafter"/>
</dbReference>
<keyword evidence="4 8" id="KW-1133">Transmembrane helix</keyword>
<evidence type="ECO:0000256" key="8">
    <source>
        <dbReference type="SAM" id="Phobius"/>
    </source>
</evidence>
<evidence type="ECO:0000256" key="3">
    <source>
        <dbReference type="ARBA" id="ARBA00022692"/>
    </source>
</evidence>
<gene>
    <name evidence="11" type="ORF">JF72_10760</name>
</gene>
<feature type="transmembrane region" description="Helical" evidence="8">
    <location>
        <begin position="382"/>
        <end position="402"/>
    </location>
</feature>
<keyword evidence="3 8" id="KW-0812">Transmembrane</keyword>
<comment type="similarity">
    <text evidence="6">Belongs to the ABC-4 integral membrane protein family.</text>
</comment>
<feature type="compositionally biased region" description="Polar residues" evidence="7">
    <location>
        <begin position="77"/>
        <end position="88"/>
    </location>
</feature>
<evidence type="ECO:0000256" key="2">
    <source>
        <dbReference type="ARBA" id="ARBA00022475"/>
    </source>
</evidence>
<organism evidence="11 12">
    <name type="scientific">Lactobacillus apis</name>
    <dbReference type="NCBI Taxonomy" id="303541"/>
    <lineage>
        <taxon>Bacteria</taxon>
        <taxon>Bacillati</taxon>
        <taxon>Bacillota</taxon>
        <taxon>Bacilli</taxon>
        <taxon>Lactobacillales</taxon>
        <taxon>Lactobacillaceae</taxon>
        <taxon>Lactobacillus</taxon>
    </lineage>
</organism>
<sequence length="421" mass="45119">MKFRDILNSAGSNLWHNKGRTLLTIIAVLIGSLTISITLGINTGVNDYLHKQIGNVGNTEQMIISPQYSAGDGTGPQKYSTKKSSQNADGMMTKKDVEKIKRTKGIKNVKAMKDDNVEYAQGKSKTKYVINAQTTLGIKYDLFVGKQVATSGNKSEILLTKEMAKAFGYKKVRKILGKKINLVVISPVTKKKSTITAKVVGIRNESMVNSGQSVYSHGLSEKIVAANQDGLPKALKDRYAEVVATPVGKSDAAVAKAEKALSKKGYDAQTLKEAVKQLFQTFNAATGVLIIFGAIALIAASFGVINTLYMSVRDRTREIGLMKALGLGSGKVFSIFSCEAILIGLIGSLLGLISAMGLGQLLNKAAASSFLKGIDGFVLVQFNWSSSLLIVGIICLITFLAGTLPARRAAKLDPITALRYE</sequence>
<feature type="transmembrane region" description="Helical" evidence="8">
    <location>
        <begin position="333"/>
        <end position="362"/>
    </location>
</feature>
<dbReference type="Pfam" id="PF12704">
    <property type="entry name" value="MacB_PCD"/>
    <property type="match status" value="1"/>
</dbReference>
<accession>A0A0F4LMS0</accession>
<dbReference type="InterPro" id="IPR003838">
    <property type="entry name" value="ABC3_permease_C"/>
</dbReference>
<dbReference type="RefSeq" id="WP_046307522.1">
    <property type="nucleotide sequence ID" value="NZ_KQ034000.1"/>
</dbReference>
<comment type="subcellular location">
    <subcellularLocation>
        <location evidence="1">Cell membrane</location>
        <topology evidence="1">Multi-pass membrane protein</topology>
    </subcellularLocation>
</comment>
<reference evidence="11 12" key="1">
    <citation type="submission" date="2015-01" db="EMBL/GenBank/DDBJ databases">
        <title>Comparative genomics of the lactic acid bacteria isolated from the honey bee gut.</title>
        <authorList>
            <person name="Ellegaard K.M."/>
            <person name="Tamarit D."/>
            <person name="Javelind E."/>
            <person name="Olofsson T."/>
            <person name="Andersson S.G."/>
            <person name="Vasquez A."/>
        </authorList>
    </citation>
    <scope>NUCLEOTIDE SEQUENCE [LARGE SCALE GENOMIC DNA]</scope>
    <source>
        <strain evidence="11 12">Hma11</strain>
    </source>
</reference>
<evidence type="ECO:0000313" key="11">
    <source>
        <dbReference type="EMBL" id="KJY60137.1"/>
    </source>
</evidence>
<feature type="region of interest" description="Disordered" evidence="7">
    <location>
        <begin position="69"/>
        <end position="91"/>
    </location>
</feature>
<keyword evidence="12" id="KW-1185">Reference proteome</keyword>
<dbReference type="HOGENOM" id="CLU_000604_8_7_9"/>
<dbReference type="PATRIC" id="fig|303541.3.peg.1239"/>
<dbReference type="InterPro" id="IPR025857">
    <property type="entry name" value="MacB_PCD"/>
</dbReference>
<comment type="caution">
    <text evidence="11">The sequence shown here is derived from an EMBL/GenBank/DDBJ whole genome shotgun (WGS) entry which is preliminary data.</text>
</comment>
<dbReference type="GO" id="GO:0005886">
    <property type="term" value="C:plasma membrane"/>
    <property type="evidence" value="ECO:0007669"/>
    <property type="project" value="UniProtKB-SubCell"/>
</dbReference>
<keyword evidence="2" id="KW-1003">Cell membrane</keyword>
<protein>
    <submittedName>
        <fullName evidence="11">Efflux ABC transporter, permease protein</fullName>
    </submittedName>
</protein>
<dbReference type="PANTHER" id="PTHR30572">
    <property type="entry name" value="MEMBRANE COMPONENT OF TRANSPORTER-RELATED"/>
    <property type="match status" value="1"/>
</dbReference>
<evidence type="ECO:0000256" key="6">
    <source>
        <dbReference type="ARBA" id="ARBA00038076"/>
    </source>
</evidence>
<keyword evidence="5 8" id="KW-0472">Membrane</keyword>
<proteinExistence type="inferred from homology"/>
<dbReference type="STRING" id="303541.JF72_10760"/>
<feature type="domain" description="MacB-like periplasmic core" evidence="10">
    <location>
        <begin position="21"/>
        <end position="215"/>
    </location>
</feature>
<feature type="domain" description="ABC3 transporter permease C-terminal" evidence="9">
    <location>
        <begin position="290"/>
        <end position="414"/>
    </location>
</feature>
<evidence type="ECO:0000259" key="9">
    <source>
        <dbReference type="Pfam" id="PF02687"/>
    </source>
</evidence>
<evidence type="ECO:0000313" key="12">
    <source>
        <dbReference type="Proteomes" id="UP000033682"/>
    </source>
</evidence>
<dbReference type="Proteomes" id="UP000033682">
    <property type="component" value="Unassembled WGS sequence"/>
</dbReference>